<dbReference type="InterPro" id="IPR052018">
    <property type="entry name" value="PHP_domain"/>
</dbReference>
<feature type="transmembrane region" description="Helical" evidence="1">
    <location>
        <begin position="978"/>
        <end position="995"/>
    </location>
</feature>
<name>A0ABT3TG90_9GAMM</name>
<organism evidence="3 4">
    <name type="scientific">Candidatus Litorirhabdus singularis</name>
    <dbReference type="NCBI Taxonomy" id="2518993"/>
    <lineage>
        <taxon>Bacteria</taxon>
        <taxon>Pseudomonadati</taxon>
        <taxon>Pseudomonadota</taxon>
        <taxon>Gammaproteobacteria</taxon>
        <taxon>Cellvibrionales</taxon>
        <taxon>Halieaceae</taxon>
        <taxon>Candidatus Litorirhabdus</taxon>
    </lineage>
</organism>
<feature type="transmembrane region" description="Helical" evidence="1">
    <location>
        <begin position="186"/>
        <end position="204"/>
    </location>
</feature>
<feature type="transmembrane region" description="Helical" evidence="1">
    <location>
        <begin position="602"/>
        <end position="627"/>
    </location>
</feature>
<feature type="transmembrane region" description="Helical" evidence="1">
    <location>
        <begin position="54"/>
        <end position="78"/>
    </location>
</feature>
<feature type="transmembrane region" description="Helical" evidence="1">
    <location>
        <begin position="712"/>
        <end position="729"/>
    </location>
</feature>
<dbReference type="SMART" id="SM00481">
    <property type="entry name" value="POLIIIAc"/>
    <property type="match status" value="1"/>
</dbReference>
<dbReference type="Gene3D" id="3.20.20.140">
    <property type="entry name" value="Metal-dependent hydrolases"/>
    <property type="match status" value="1"/>
</dbReference>
<dbReference type="Pfam" id="PF02811">
    <property type="entry name" value="PHP"/>
    <property type="match status" value="1"/>
</dbReference>
<keyword evidence="4" id="KW-1185">Reference proteome</keyword>
<accession>A0ABT3TG90</accession>
<keyword evidence="1" id="KW-1133">Transmembrane helix</keyword>
<gene>
    <name evidence="3" type="ORF">EYC98_10660</name>
</gene>
<keyword evidence="1" id="KW-0812">Transmembrane</keyword>
<feature type="transmembrane region" description="Helical" evidence="1">
    <location>
        <begin position="224"/>
        <end position="243"/>
    </location>
</feature>
<feature type="transmembrane region" description="Helical" evidence="1">
    <location>
        <begin position="677"/>
        <end position="700"/>
    </location>
</feature>
<proteinExistence type="predicted"/>
<dbReference type="InterPro" id="IPR006976">
    <property type="entry name" value="VanZ-like"/>
</dbReference>
<dbReference type="InterPro" id="IPR004013">
    <property type="entry name" value="PHP_dom"/>
</dbReference>
<sequence>MPKPTVWHTGYQRLVIMGPSLDHTNGINQSRLSKMAASANMTHKSTDVTTLAKWGFLATCVAIIYGSLFPFEFSTVAAAKQWTALASTAARVPGLGDILGNIILFVPFGYFVWHLPHNLRGLSLAVAWLIVALGAQLAQIFVPLRDASLFDLYPNLVGACIGWPLAKRFPLAQLASSAGRSTAQTLPLVIVVFWLASQLIPFVPTVDWKAYKEALKPLFLTPSWSMTDFLLEYSAWILVFYCVRFRLDRDIQLPLLAAIPIALCVAKVIVISNSLSLTTTTAVFLAAASWPILQERVIRKPYALGIALIVSYQLTALFPWTLADYSKSFSWVPFSGFLEGSMLTNSAALCEKLAVFTAVAWLLGNAKQFATRTTTLAVAASLFFTELLQTQLLAGSPEVTDALLYSSVAYAVHSLHNIKTIDADFATGDTSVAPGLQSRTLDNSGISHPYIGGLPGKRRSVAIAVASYCAVFLFATLFVLNQPGVPYNILELFRFGGNGFDIFCLSLAALSLGVGSAWLAAELTSTKQLFVRIPLALLKVTFVVYVLVLLAVTRESILDITGSTVFLEGVIQQELLGHWGFSLFNTMGPDNLNPLIEFLEPWVRFAALITPLLIFGAISMWFFTGISGGFSKGYSGKKVVAVLIFGLSCLYCSQVIVLDWASTDNLTELISAKGDHVFGGSLFLCLLVALIASSAAALAFTLSPERQLAVKMALLVTILLTVPLGWWLLNLGLEQQVRKYGLVFSGVDFLLGPDRETKLDSGALFARWAGVQIVITVGLCFGMTVFQRWHLAGSNALPEQDDYTEESSLAVQSLQVRDEAASDSAADAIRQPAIDAAVSGDTEILKLNLHLYQSNFLTLVEKRLGISPPLLCAELIAIAARRKHLEDSVLNEYRGSDVSYFKLRKKTGSWTRYELELDANAITDLDLLAQRTKETPSYTLRHLIDEHIAHLREQVRLRKMALSLWEAFVTFLWHQRKALAALVLAGLLILPFWLMSGGSPTVISAPEWAGRKGTIVFDGHSHTNFSDGSLSPAELVKLAVDGGCDALAITDHSDAKTTVDTRQLQEFATLRSMYPDFLLLGGVELNMPSYGGREHVNVIVDPSKESSVLPMLAALAENTSEDAQGDVALLTAIAKYRSQEVPLLAFYNHPSRKAGSAAEVTQNFLRWDPQGKVFNAIAGAPGHQNAKVLGSYREPELTVDHWDPAAASVGGVWDQLLTQGYNVGGAIASSDYHNDKLDKGPCAFSRIHVSVPEYSYKGLIQGMQAGTYWSDHDGILDALKLTLEIDGLETPVHPGSVIQLVETENTVLVSISLRRGKASINDPLTAEIISNCSTGRPEIVYEGVLVAEEAYHTGAFRVSNAESELESCFVRARVRLYYPLKDDLLAYTNPIRLLF</sequence>
<dbReference type="PANTHER" id="PTHR42924">
    <property type="entry name" value="EXONUCLEASE"/>
    <property type="match status" value="1"/>
</dbReference>
<feature type="transmembrane region" description="Helical" evidence="1">
    <location>
        <begin position="461"/>
        <end position="480"/>
    </location>
</feature>
<evidence type="ECO:0000313" key="4">
    <source>
        <dbReference type="Proteomes" id="UP001143362"/>
    </source>
</evidence>
<protein>
    <recommendedName>
        <fullName evidence="2">Polymerase/histidinol phosphatase N-terminal domain-containing protein</fullName>
    </recommendedName>
</protein>
<feature type="transmembrane region" description="Helical" evidence="1">
    <location>
        <begin position="342"/>
        <end position="363"/>
    </location>
</feature>
<comment type="caution">
    <text evidence="3">The sequence shown here is derived from an EMBL/GenBank/DDBJ whole genome shotgun (WGS) entry which is preliminary data.</text>
</comment>
<dbReference type="EMBL" id="SHNN01000002">
    <property type="protein sequence ID" value="MCX2981325.1"/>
    <property type="molecule type" value="Genomic_DNA"/>
</dbReference>
<feature type="transmembrane region" description="Helical" evidence="1">
    <location>
        <begin position="98"/>
        <end position="115"/>
    </location>
</feature>
<evidence type="ECO:0000259" key="2">
    <source>
        <dbReference type="SMART" id="SM00481"/>
    </source>
</evidence>
<feature type="transmembrane region" description="Helical" evidence="1">
    <location>
        <begin position="122"/>
        <end position="142"/>
    </location>
</feature>
<feature type="transmembrane region" description="Helical" evidence="1">
    <location>
        <begin position="639"/>
        <end position="657"/>
    </location>
</feature>
<reference evidence="3" key="1">
    <citation type="submission" date="2019-02" db="EMBL/GenBank/DDBJ databases">
        <authorList>
            <person name="Li S.-H."/>
        </authorList>
    </citation>
    <scope>NUCLEOTIDE SEQUENCE</scope>
    <source>
        <strain evidence="3">IMCC14734</strain>
    </source>
</reference>
<dbReference type="InterPro" id="IPR016195">
    <property type="entry name" value="Pol/histidinol_Pase-like"/>
</dbReference>
<dbReference type="Proteomes" id="UP001143362">
    <property type="component" value="Unassembled WGS sequence"/>
</dbReference>
<keyword evidence="1" id="KW-0472">Membrane</keyword>
<evidence type="ECO:0000313" key="3">
    <source>
        <dbReference type="EMBL" id="MCX2981325.1"/>
    </source>
</evidence>
<feature type="transmembrane region" description="Helical" evidence="1">
    <location>
        <begin position="255"/>
        <end position="271"/>
    </location>
</feature>
<feature type="transmembrane region" description="Helical" evidence="1">
    <location>
        <begin position="765"/>
        <end position="786"/>
    </location>
</feature>
<dbReference type="InterPro" id="IPR003141">
    <property type="entry name" value="Pol/His_phosphatase_N"/>
</dbReference>
<feature type="domain" description="Polymerase/histidinol phosphatase N-terminal" evidence="2">
    <location>
        <begin position="1017"/>
        <end position="1089"/>
    </location>
</feature>
<feature type="transmembrane region" description="Helical" evidence="1">
    <location>
        <begin position="500"/>
        <end position="521"/>
    </location>
</feature>
<dbReference type="Pfam" id="PF04892">
    <property type="entry name" value="VanZ"/>
    <property type="match status" value="1"/>
</dbReference>
<feature type="transmembrane region" description="Helical" evidence="1">
    <location>
        <begin position="302"/>
        <end position="322"/>
    </location>
</feature>
<evidence type="ECO:0000256" key="1">
    <source>
        <dbReference type="SAM" id="Phobius"/>
    </source>
</evidence>
<feature type="transmembrane region" description="Helical" evidence="1">
    <location>
        <begin position="533"/>
        <end position="552"/>
    </location>
</feature>
<dbReference type="SUPFAM" id="SSF89550">
    <property type="entry name" value="PHP domain-like"/>
    <property type="match status" value="1"/>
</dbReference>
<dbReference type="PANTHER" id="PTHR42924:SF3">
    <property type="entry name" value="POLYMERASE_HISTIDINOL PHOSPHATASE N-TERMINAL DOMAIN-CONTAINING PROTEIN"/>
    <property type="match status" value="1"/>
</dbReference>